<keyword evidence="4 6" id="KW-0235">DNA replication</keyword>
<evidence type="ECO:0000256" key="1">
    <source>
        <dbReference type="ARBA" id="ARBA00004123"/>
    </source>
</evidence>
<evidence type="ECO:0000256" key="4">
    <source>
        <dbReference type="ARBA" id="ARBA00022705"/>
    </source>
</evidence>
<dbReference type="PANTHER" id="PTHR21206">
    <property type="entry name" value="SLD5 PROTEIN"/>
    <property type="match status" value="1"/>
</dbReference>
<dbReference type="Gene3D" id="1.20.58.1030">
    <property type="match status" value="1"/>
</dbReference>
<dbReference type="SUPFAM" id="SSF158573">
    <property type="entry name" value="GINS helical bundle-like"/>
    <property type="match status" value="1"/>
</dbReference>
<dbReference type="InterPro" id="IPR036224">
    <property type="entry name" value="GINS_bundle-like_dom_sf"/>
</dbReference>
<dbReference type="GO" id="GO:0000727">
    <property type="term" value="P:double-strand break repair via break-induced replication"/>
    <property type="evidence" value="ECO:0007669"/>
    <property type="project" value="TreeGrafter"/>
</dbReference>
<dbReference type="OrthoDB" id="338231at2759"/>
<dbReference type="EMBL" id="CADEPM010000001">
    <property type="protein sequence ID" value="CAB3397403.1"/>
    <property type="molecule type" value="Genomic_DNA"/>
</dbReference>
<dbReference type="PANTHER" id="PTHR21206:SF0">
    <property type="entry name" value="DNA REPLICATION COMPLEX GINS PROTEIN SLD5"/>
    <property type="match status" value="1"/>
</dbReference>
<protein>
    <recommendedName>
        <fullName evidence="3 6">DNA replication complex GINS protein SLD5</fullName>
    </recommendedName>
</protein>
<evidence type="ECO:0000313" key="10">
    <source>
        <dbReference type="EMBL" id="CAB3397403.1"/>
    </source>
</evidence>
<accession>A0A8S1EAB7</accession>
<feature type="region of interest" description="Disordered" evidence="7">
    <location>
        <begin position="1"/>
        <end position="25"/>
    </location>
</feature>
<comment type="caution">
    <text evidence="10">The sequence shown here is derived from an EMBL/GenBank/DDBJ whole genome shotgun (WGS) entry which is preliminary data.</text>
</comment>
<feature type="compositionally biased region" description="Acidic residues" evidence="7">
    <location>
        <begin position="16"/>
        <end position="25"/>
    </location>
</feature>
<dbReference type="InterPro" id="IPR021151">
    <property type="entry name" value="GINS_A"/>
</dbReference>
<feature type="domain" description="GINS subunit" evidence="8">
    <location>
        <begin position="75"/>
        <end position="154"/>
    </location>
</feature>
<proteinExistence type="inferred from homology"/>
<dbReference type="Pfam" id="PF05916">
    <property type="entry name" value="Sld5"/>
    <property type="match status" value="1"/>
</dbReference>
<comment type="similarity">
    <text evidence="2 6">Belongs to the GINS4/SLD5 family.</text>
</comment>
<dbReference type="SUPFAM" id="SSF160059">
    <property type="entry name" value="PriA/YqbF domain"/>
    <property type="match status" value="1"/>
</dbReference>
<gene>
    <name evidence="10" type="ORF">CBOVIS_LOCUS818</name>
</gene>
<comment type="function">
    <text evidence="6">The GINS complex plays an essential role in the initiation of DNA replication.</text>
</comment>
<name>A0A8S1EAB7_9PELO</name>
<feature type="compositionally biased region" description="Polar residues" evidence="7">
    <location>
        <begin position="1"/>
        <end position="15"/>
    </location>
</feature>
<dbReference type="InterPro" id="IPR038749">
    <property type="entry name" value="Sld5_GINS_A"/>
</dbReference>
<evidence type="ECO:0000259" key="9">
    <source>
        <dbReference type="Pfam" id="PF16922"/>
    </source>
</evidence>
<dbReference type="InterPro" id="IPR008591">
    <property type="entry name" value="GINS_Sld5"/>
</dbReference>
<evidence type="ECO:0000256" key="5">
    <source>
        <dbReference type="ARBA" id="ARBA00023242"/>
    </source>
</evidence>
<evidence type="ECO:0000256" key="7">
    <source>
        <dbReference type="SAM" id="MobiDB-lite"/>
    </source>
</evidence>
<feature type="domain" description="DNA replication complex GINS protein SLD5 C-terminal" evidence="9">
    <location>
        <begin position="181"/>
        <end position="233"/>
    </location>
</feature>
<sequence length="233" mass="27027">MEETPASSSQILSQFDNEEDDENEEYVTPDAVIKRMTQWWQNEMASPCLLPTQMELVDILLDQIQGMEENIGRQKDKVQLRISIHKMELQRISFMTSDYIRCRLRKIEANPRSVIEEHQKRLEEGFLKRQPELLSESELKFAKEYADAEAQLFGKTVLGFMPAALQKIPVPMDDLSTEFSFIRVLEDNVENVSVPDWSDPNSEVILEMTKNSIHLIPFSSIRHLVEEGKIELL</sequence>
<keyword evidence="11" id="KW-1185">Reference proteome</keyword>
<comment type="subcellular location">
    <subcellularLocation>
        <location evidence="1 6">Nucleus</location>
    </subcellularLocation>
</comment>
<evidence type="ECO:0000256" key="3">
    <source>
        <dbReference type="ARBA" id="ARBA00014804"/>
    </source>
</evidence>
<evidence type="ECO:0000256" key="6">
    <source>
        <dbReference type="PIRNR" id="PIRNR007764"/>
    </source>
</evidence>
<dbReference type="GO" id="GO:0000811">
    <property type="term" value="C:GINS complex"/>
    <property type="evidence" value="ECO:0007669"/>
    <property type="project" value="UniProtKB-UniRule"/>
</dbReference>
<dbReference type="Gene3D" id="3.40.5.60">
    <property type="match status" value="1"/>
</dbReference>
<dbReference type="GO" id="GO:0006261">
    <property type="term" value="P:DNA-templated DNA replication"/>
    <property type="evidence" value="ECO:0007669"/>
    <property type="project" value="InterPro"/>
</dbReference>
<evidence type="ECO:0000313" key="11">
    <source>
        <dbReference type="Proteomes" id="UP000494206"/>
    </source>
</evidence>
<reference evidence="10 11" key="1">
    <citation type="submission" date="2020-04" db="EMBL/GenBank/DDBJ databases">
        <authorList>
            <person name="Laetsch R D."/>
            <person name="Stevens L."/>
            <person name="Kumar S."/>
            <person name="Blaxter L. M."/>
        </authorList>
    </citation>
    <scope>NUCLEOTIDE SEQUENCE [LARGE SCALE GENOMIC DNA]</scope>
</reference>
<dbReference type="Proteomes" id="UP000494206">
    <property type="component" value="Unassembled WGS sequence"/>
</dbReference>
<dbReference type="InterPro" id="IPR031633">
    <property type="entry name" value="SLD5_C"/>
</dbReference>
<dbReference type="AlphaFoldDB" id="A0A8S1EAB7"/>
<dbReference type="Pfam" id="PF16922">
    <property type="entry name" value="SLD5_C"/>
    <property type="match status" value="1"/>
</dbReference>
<keyword evidence="5 6" id="KW-0539">Nucleus</keyword>
<dbReference type="CDD" id="cd11711">
    <property type="entry name" value="GINS_A_Sld5"/>
    <property type="match status" value="1"/>
</dbReference>
<evidence type="ECO:0000259" key="8">
    <source>
        <dbReference type="Pfam" id="PF05916"/>
    </source>
</evidence>
<dbReference type="FunFam" id="1.20.58.1030:FF:000011">
    <property type="entry name" value="DNA replication complex GINS protein SLD5"/>
    <property type="match status" value="1"/>
</dbReference>
<evidence type="ECO:0000256" key="2">
    <source>
        <dbReference type="ARBA" id="ARBA00008187"/>
    </source>
</evidence>
<dbReference type="PIRSF" id="PIRSF007764">
    <property type="entry name" value="Sld5"/>
    <property type="match status" value="1"/>
</dbReference>
<organism evidence="10 11">
    <name type="scientific">Caenorhabditis bovis</name>
    <dbReference type="NCBI Taxonomy" id="2654633"/>
    <lineage>
        <taxon>Eukaryota</taxon>
        <taxon>Metazoa</taxon>
        <taxon>Ecdysozoa</taxon>
        <taxon>Nematoda</taxon>
        <taxon>Chromadorea</taxon>
        <taxon>Rhabditida</taxon>
        <taxon>Rhabditina</taxon>
        <taxon>Rhabditomorpha</taxon>
        <taxon>Rhabditoidea</taxon>
        <taxon>Rhabditidae</taxon>
        <taxon>Peloderinae</taxon>
        <taxon>Caenorhabditis</taxon>
    </lineage>
</organism>
<dbReference type="CDD" id="cd21692">
    <property type="entry name" value="GINS_B_Sld5"/>
    <property type="match status" value="1"/>
</dbReference>